<dbReference type="RefSeq" id="WP_084708872.1">
    <property type="nucleotide sequence ID" value="NZ_CP007202.1"/>
</dbReference>
<dbReference type="HOGENOM" id="CLU_076063_0_0_10"/>
<dbReference type="STRING" id="1454006.AW14_12495"/>
<name>A0A0C5WN95_9FLAO</name>
<keyword evidence="4" id="KW-1185">Reference proteome</keyword>
<keyword evidence="3" id="KW-0456">Lyase</keyword>
<dbReference type="PATRIC" id="fig|1454006.5.peg.2479"/>
<dbReference type="AlphaFoldDB" id="A0A0C5WN95"/>
<dbReference type="InterPro" id="IPR013320">
    <property type="entry name" value="ConA-like_dom_sf"/>
</dbReference>
<dbReference type="GO" id="GO:0004553">
    <property type="term" value="F:hydrolase activity, hydrolyzing O-glycosyl compounds"/>
    <property type="evidence" value="ECO:0007669"/>
    <property type="project" value="UniProtKB-ARBA"/>
</dbReference>
<evidence type="ECO:0000259" key="2">
    <source>
        <dbReference type="Pfam" id="PF08787"/>
    </source>
</evidence>
<dbReference type="InterPro" id="IPR014895">
    <property type="entry name" value="Alginate_lyase_2"/>
</dbReference>
<feature type="domain" description="Alginate lyase 2" evidence="2">
    <location>
        <begin position="69"/>
        <end position="320"/>
    </location>
</feature>
<dbReference type="Proteomes" id="UP000032229">
    <property type="component" value="Chromosome"/>
</dbReference>
<reference evidence="3 4" key="1">
    <citation type="submission" date="2014-02" db="EMBL/GenBank/DDBJ databases">
        <authorList>
            <person name="Young C.-C."/>
            <person name="Hameed A."/>
            <person name="Huang H.-C."/>
            <person name="Shahina M."/>
        </authorList>
    </citation>
    <scope>NUCLEOTIDE SEQUENCE [LARGE SCALE GENOMIC DNA]</scope>
    <source>
        <strain evidence="3 4">CC-SAMT-1</strain>
    </source>
</reference>
<feature type="chain" id="PRO_5002184269" evidence="1">
    <location>
        <begin position="38"/>
        <end position="320"/>
    </location>
</feature>
<proteinExistence type="predicted"/>
<keyword evidence="1" id="KW-0732">Signal</keyword>
<organism evidence="3 4">
    <name type="scientific">Siansivirga zeaxanthinifaciens CC-SAMT-1</name>
    <dbReference type="NCBI Taxonomy" id="1454006"/>
    <lineage>
        <taxon>Bacteria</taxon>
        <taxon>Pseudomonadati</taxon>
        <taxon>Bacteroidota</taxon>
        <taxon>Flavobacteriia</taxon>
        <taxon>Flavobacteriales</taxon>
        <taxon>Flavobacteriaceae</taxon>
        <taxon>Siansivirga</taxon>
    </lineage>
</organism>
<sequence length="320" mass="36973">MIIIFDSIKKIFKKKRKHTFLKQVVFLLIIAFTSFHANCQANTSNNTVSDSKIEKKNKKKKKKYKLPDIDLSHWSVTTPELNEKGSAMSIEPPEILNYAKDKRLIPYMYNDSIDGSLVFYSFPSEATTANTKYTRSELREQMVPGDNNTNWTFAQGGYMKGELAMESVTKDADGNYHKVIIMQIHGRLTNEQRDLIGQKDNNAPPILKIYWENGKVRVKTKVLKNPNATGEELLHEDAWDDDKGYNFPTEVGFRKFTLEVKVSDGKLVVILNGYEYKVYEDINIRKWGVFENYFKAGNYFQSRDEGASAKVKYFELEVKH</sequence>
<dbReference type="SUPFAM" id="SSF49899">
    <property type="entry name" value="Concanavalin A-like lectins/glucanases"/>
    <property type="match status" value="1"/>
</dbReference>
<dbReference type="KEGG" id="sze:AW14_12495"/>
<accession>A0A0C5WN95</accession>
<dbReference type="GO" id="GO:0016829">
    <property type="term" value="F:lyase activity"/>
    <property type="evidence" value="ECO:0007669"/>
    <property type="project" value="UniProtKB-KW"/>
</dbReference>
<feature type="signal peptide" evidence="1">
    <location>
        <begin position="1"/>
        <end position="37"/>
    </location>
</feature>
<dbReference type="GO" id="GO:0005975">
    <property type="term" value="P:carbohydrate metabolic process"/>
    <property type="evidence" value="ECO:0007669"/>
    <property type="project" value="UniProtKB-ARBA"/>
</dbReference>
<dbReference type="Pfam" id="PF08787">
    <property type="entry name" value="Alginate_lyase2"/>
    <property type="match status" value="1"/>
</dbReference>
<evidence type="ECO:0000256" key="1">
    <source>
        <dbReference type="SAM" id="SignalP"/>
    </source>
</evidence>
<dbReference type="EMBL" id="CP007202">
    <property type="protein sequence ID" value="AJR04350.1"/>
    <property type="molecule type" value="Genomic_DNA"/>
</dbReference>
<evidence type="ECO:0000313" key="4">
    <source>
        <dbReference type="Proteomes" id="UP000032229"/>
    </source>
</evidence>
<dbReference type="Gene3D" id="2.60.120.200">
    <property type="match status" value="1"/>
</dbReference>
<gene>
    <name evidence="3" type="ORF">AW14_12495</name>
</gene>
<evidence type="ECO:0000313" key="3">
    <source>
        <dbReference type="EMBL" id="AJR04350.1"/>
    </source>
</evidence>
<protein>
    <submittedName>
        <fullName evidence="3">Alginate lyase</fullName>
    </submittedName>
</protein>
<dbReference type="OrthoDB" id="1408636at2"/>